<dbReference type="AlphaFoldDB" id="A0A2G6PF09"/>
<dbReference type="InterPro" id="IPR009211">
    <property type="entry name" value="TagJ"/>
</dbReference>
<reference evidence="1 2" key="1">
    <citation type="submission" date="2017-10" db="EMBL/GenBank/DDBJ databases">
        <title>Novel microbial diversity and functional potential in the marine mammal oral microbiome.</title>
        <authorList>
            <person name="Dudek N.K."/>
            <person name="Sun C.L."/>
            <person name="Burstein D."/>
            <person name="Kantor R.S."/>
            <person name="Aliaga Goltsman D.S."/>
            <person name="Bik E.M."/>
            <person name="Thomas B.C."/>
            <person name="Banfield J.F."/>
            <person name="Relman D.A."/>
        </authorList>
    </citation>
    <scope>NUCLEOTIDE SEQUENCE [LARGE SCALE GENOMIC DNA]</scope>
    <source>
        <strain evidence="1">DOLJORAL78_50_517</strain>
    </source>
</reference>
<proteinExistence type="predicted"/>
<dbReference type="InterPro" id="IPR011990">
    <property type="entry name" value="TPR-like_helical_dom_sf"/>
</dbReference>
<gene>
    <name evidence="1" type="ORF">CSA09_03480</name>
</gene>
<dbReference type="PIRSF" id="PIRSF029288">
    <property type="entry name" value="SciE_ImpE"/>
    <property type="match status" value="1"/>
</dbReference>
<dbReference type="Pfam" id="PF07024">
    <property type="entry name" value="ImpE"/>
    <property type="match status" value="1"/>
</dbReference>
<dbReference type="Pfam" id="PF14559">
    <property type="entry name" value="TPR_19"/>
    <property type="match status" value="1"/>
</dbReference>
<dbReference type="EMBL" id="PDTV01000007">
    <property type="protein sequence ID" value="PIE83138.1"/>
    <property type="molecule type" value="Genomic_DNA"/>
</dbReference>
<evidence type="ECO:0000313" key="2">
    <source>
        <dbReference type="Proteomes" id="UP000229278"/>
    </source>
</evidence>
<comment type="caution">
    <text evidence="1">The sequence shown here is derived from an EMBL/GenBank/DDBJ whole genome shotgun (WGS) entry which is preliminary data.</text>
</comment>
<protein>
    <submittedName>
        <fullName evidence="1">Virulence protein SciE type</fullName>
    </submittedName>
</protein>
<name>A0A2G6PF09_9GAMM</name>
<evidence type="ECO:0000313" key="1">
    <source>
        <dbReference type="EMBL" id="PIE83138.1"/>
    </source>
</evidence>
<accession>A0A2G6PF09</accession>
<dbReference type="SUPFAM" id="SSF144059">
    <property type="entry name" value="ImpE-like"/>
    <property type="match status" value="1"/>
</dbReference>
<dbReference type="Proteomes" id="UP000229278">
    <property type="component" value="Unassembled WGS sequence"/>
</dbReference>
<organism evidence="1 2">
    <name type="scientific">Candidatus Contendibacter odensensis</name>
    <dbReference type="NCBI Taxonomy" id="1400860"/>
    <lineage>
        <taxon>Bacteria</taxon>
        <taxon>Pseudomonadati</taxon>
        <taxon>Pseudomonadota</taxon>
        <taxon>Gammaproteobacteria</taxon>
        <taxon>Candidatus Competibacteraceae</taxon>
        <taxon>Candidatus Contendibacter</taxon>
    </lineage>
</organism>
<sequence length="275" mass="30399">MQAEQSLREGRLSDALSELQAQIRKDPANAKNRIFLFQLLAVLGQWDRALNQLNVVGEMDASALPMVQTYREALQCESLRNEVFAGKRSPLVFGDPEPWMALLLEALHLAADGHHAQAGTVRDQAFEIAPATAGTVDDQTFEWIADADTRLGPMLEAIINGRYYWIPFQRIHTITLEPPTDLRDFVWMPAVFSWSNGGETVGLIPARYPDSGASTDSCIQLARKTEWQPCDAGGYLGLGQRILATDQGDHPLLDIRRIDLNVEVMLAEAAETGDG</sequence>
<dbReference type="Gene3D" id="1.25.40.10">
    <property type="entry name" value="Tetratricopeptide repeat domain"/>
    <property type="match status" value="1"/>
</dbReference>